<evidence type="ECO:0000259" key="6">
    <source>
        <dbReference type="PROSITE" id="PS50106"/>
    </source>
</evidence>
<evidence type="ECO:0000313" key="7">
    <source>
        <dbReference type="EMBL" id="GAA0859800.1"/>
    </source>
</evidence>
<feature type="region of interest" description="Disordered" evidence="4">
    <location>
        <begin position="1"/>
        <end position="33"/>
    </location>
</feature>
<dbReference type="InterPro" id="IPR036034">
    <property type="entry name" value="PDZ_sf"/>
</dbReference>
<proteinExistence type="inferred from homology"/>
<dbReference type="EMBL" id="BAAACO010000001">
    <property type="protein sequence ID" value="GAA0859800.1"/>
    <property type="molecule type" value="Genomic_DNA"/>
</dbReference>
<keyword evidence="5" id="KW-0812">Transmembrane</keyword>
<gene>
    <name evidence="7" type="ORF">GCM10008916_23330</name>
</gene>
<keyword evidence="5" id="KW-1133">Transmembrane helix</keyword>
<keyword evidence="8" id="KW-1185">Reference proteome</keyword>
<reference evidence="7 8" key="1">
    <citation type="journal article" date="2019" name="Int. J. Syst. Evol. Microbiol.">
        <title>The Global Catalogue of Microorganisms (GCM) 10K type strain sequencing project: providing services to taxonomists for standard genome sequencing and annotation.</title>
        <authorList>
            <consortium name="The Broad Institute Genomics Platform"/>
            <consortium name="The Broad Institute Genome Sequencing Center for Infectious Disease"/>
            <person name="Wu L."/>
            <person name="Ma J."/>
        </authorList>
    </citation>
    <scope>NUCLEOTIDE SEQUENCE [LARGE SCALE GENOMIC DNA]</scope>
    <source>
        <strain evidence="7 8">JCM 6485</strain>
    </source>
</reference>
<dbReference type="SUPFAM" id="SSF50156">
    <property type="entry name" value="PDZ domain-like"/>
    <property type="match status" value="1"/>
</dbReference>
<feature type="compositionally biased region" description="Low complexity" evidence="4">
    <location>
        <begin position="1"/>
        <end position="14"/>
    </location>
</feature>
<dbReference type="Gene3D" id="2.30.42.10">
    <property type="match status" value="1"/>
</dbReference>
<dbReference type="Pfam" id="PF13365">
    <property type="entry name" value="Trypsin_2"/>
    <property type="match status" value="1"/>
</dbReference>
<dbReference type="InterPro" id="IPR001940">
    <property type="entry name" value="Peptidase_S1C"/>
</dbReference>
<comment type="similarity">
    <text evidence="1">Belongs to the peptidase S1C family.</text>
</comment>
<dbReference type="Gene3D" id="2.40.10.10">
    <property type="entry name" value="Trypsin-like serine proteases"/>
    <property type="match status" value="2"/>
</dbReference>
<dbReference type="PANTHER" id="PTHR43343:SF3">
    <property type="entry name" value="PROTEASE DO-LIKE 8, CHLOROPLASTIC"/>
    <property type="match status" value="1"/>
</dbReference>
<feature type="transmembrane region" description="Helical" evidence="5">
    <location>
        <begin position="40"/>
        <end position="65"/>
    </location>
</feature>
<sequence length="388" mass="41641">MNTENNNNEFNNENIGYNRYMQNEDDNKPVKTKKKNGKTAITVVIVIVIALLSGMAGSGITYYMVGKQDNQNKETNQNSYSTQNFKADSTMTTQEVFKKVAPSVVIVSTKGLMQNGYIPQEVEGIGSGFIINEEGDILTNYHVVEGAQEVTVTLSTGKEYKAKVVNYDQNQDVALIRMQGDFKVPAVAELGDSAKVTPGEEVIAIGTPLSKDFAQTVTKGVVSAIGRTVTTKTGNQVNLIQTDTAINPGNSGGPLVNAEGKVIGINTLKLAGGTEGIGFAIPIDEVKAKLDILSKQKVTLGVKVKNIDKALSKEYDIPEGIYIAEVDDFSAAQKAGLKAGDVIVKIDGKDTKTFDKLSEVLNTKTSGDTIKVTFIRDGKTKTTDVALK</sequence>
<dbReference type="Pfam" id="PF13180">
    <property type="entry name" value="PDZ_2"/>
    <property type="match status" value="1"/>
</dbReference>
<dbReference type="Proteomes" id="UP001501764">
    <property type="component" value="Unassembled WGS sequence"/>
</dbReference>
<evidence type="ECO:0000256" key="2">
    <source>
        <dbReference type="ARBA" id="ARBA00022670"/>
    </source>
</evidence>
<dbReference type="RefSeq" id="WP_045723871.1">
    <property type="nucleotide sequence ID" value="NZ_BAAACO010000001.1"/>
</dbReference>
<dbReference type="SMART" id="SM00228">
    <property type="entry name" value="PDZ"/>
    <property type="match status" value="1"/>
</dbReference>
<evidence type="ECO:0000256" key="4">
    <source>
        <dbReference type="SAM" id="MobiDB-lite"/>
    </source>
</evidence>
<dbReference type="PROSITE" id="PS50106">
    <property type="entry name" value="PDZ"/>
    <property type="match status" value="1"/>
</dbReference>
<dbReference type="PANTHER" id="PTHR43343">
    <property type="entry name" value="PEPTIDASE S12"/>
    <property type="match status" value="1"/>
</dbReference>
<comment type="caution">
    <text evidence="7">The sequence shown here is derived from an EMBL/GenBank/DDBJ whole genome shotgun (WGS) entry which is preliminary data.</text>
</comment>
<evidence type="ECO:0000313" key="8">
    <source>
        <dbReference type="Proteomes" id="UP001501764"/>
    </source>
</evidence>
<dbReference type="InterPro" id="IPR051201">
    <property type="entry name" value="Chloro_Bact_Ser_Proteases"/>
</dbReference>
<protein>
    <submittedName>
        <fullName evidence="7">Trypsin-like peptidase domain-containing protein</fullName>
    </submittedName>
</protein>
<accession>A0ABN1LT04</accession>
<dbReference type="InterPro" id="IPR001478">
    <property type="entry name" value="PDZ"/>
</dbReference>
<evidence type="ECO:0000256" key="3">
    <source>
        <dbReference type="ARBA" id="ARBA00022801"/>
    </source>
</evidence>
<dbReference type="PRINTS" id="PR00834">
    <property type="entry name" value="PROTEASES2C"/>
</dbReference>
<name>A0ABN1LT04_9CLOT</name>
<dbReference type="SUPFAM" id="SSF50494">
    <property type="entry name" value="Trypsin-like serine proteases"/>
    <property type="match status" value="1"/>
</dbReference>
<dbReference type="InterPro" id="IPR043504">
    <property type="entry name" value="Peptidase_S1_PA_chymotrypsin"/>
</dbReference>
<evidence type="ECO:0000256" key="5">
    <source>
        <dbReference type="SAM" id="Phobius"/>
    </source>
</evidence>
<organism evidence="7 8">
    <name type="scientific">Clostridium nitritogenes</name>
    <dbReference type="NCBI Taxonomy" id="83340"/>
    <lineage>
        <taxon>Bacteria</taxon>
        <taxon>Bacillati</taxon>
        <taxon>Bacillota</taxon>
        <taxon>Clostridia</taxon>
        <taxon>Eubacteriales</taxon>
        <taxon>Clostridiaceae</taxon>
        <taxon>Clostridium</taxon>
    </lineage>
</organism>
<feature type="domain" description="PDZ" evidence="6">
    <location>
        <begin position="289"/>
        <end position="378"/>
    </location>
</feature>
<dbReference type="InterPro" id="IPR009003">
    <property type="entry name" value="Peptidase_S1_PA"/>
</dbReference>
<keyword evidence="3" id="KW-0378">Hydrolase</keyword>
<keyword evidence="5" id="KW-0472">Membrane</keyword>
<evidence type="ECO:0000256" key="1">
    <source>
        <dbReference type="ARBA" id="ARBA00010541"/>
    </source>
</evidence>
<keyword evidence="2" id="KW-0645">Protease</keyword>